<keyword evidence="3" id="KW-1185">Reference proteome</keyword>
<evidence type="ECO:0000313" key="2">
    <source>
        <dbReference type="EMBL" id="GGF46247.1"/>
    </source>
</evidence>
<dbReference type="Gene3D" id="3.30.420.40">
    <property type="match status" value="2"/>
</dbReference>
<keyword evidence="2" id="KW-0808">Transferase</keyword>
<dbReference type="InterPro" id="IPR043129">
    <property type="entry name" value="ATPase_NBD"/>
</dbReference>
<accession>A0ABQ1VBN8</accession>
<organism evidence="2 3">
    <name type="scientific">Echinicola rosea</name>
    <dbReference type="NCBI Taxonomy" id="1807691"/>
    <lineage>
        <taxon>Bacteria</taxon>
        <taxon>Pseudomonadati</taxon>
        <taxon>Bacteroidota</taxon>
        <taxon>Cytophagia</taxon>
        <taxon>Cytophagales</taxon>
        <taxon>Cyclobacteriaceae</taxon>
        <taxon>Echinicola</taxon>
    </lineage>
</organism>
<proteinExistence type="inferred from homology"/>
<dbReference type="CDD" id="cd23763">
    <property type="entry name" value="ASKHA_ATPase_ROK"/>
    <property type="match status" value="1"/>
</dbReference>
<sequence>MMRIGIDLGGTKVQIGLEENGVIVRHQKEFLTKKTDLEASLTQLKDFIRPFIAPEVTGIGIGVPSVVDTASGIVYNVTNIPAWEKVHLKDILEAEFQLPVMVNNDVNCFVLGEHRFGIGKSFRNIVGICIGTGLGAGLIVDGQLYMGHNCGAGEIGLVPYLDQNIEYYASGNFFSALYNTTALAAFHAARAGDLQACRQWEEFGHHFGKAILAVLYAYDPEAIIVGGSISKAYPLFSQSLQKTLTEFIYPESFKRLKILISENENIPMLGAAALTHLNLSV</sequence>
<dbReference type="EMBL" id="BMIU01000024">
    <property type="protein sequence ID" value="GGF46247.1"/>
    <property type="molecule type" value="Genomic_DNA"/>
</dbReference>
<dbReference type="Proteomes" id="UP000647339">
    <property type="component" value="Unassembled WGS sequence"/>
</dbReference>
<gene>
    <name evidence="2" type="ORF">GCM10011339_38440</name>
</gene>
<dbReference type="PANTHER" id="PTHR18964:SF149">
    <property type="entry name" value="BIFUNCTIONAL UDP-N-ACETYLGLUCOSAMINE 2-EPIMERASE_N-ACETYLMANNOSAMINE KINASE"/>
    <property type="match status" value="1"/>
</dbReference>
<comment type="similarity">
    <text evidence="1">Belongs to the ROK (NagC/XylR) family.</text>
</comment>
<dbReference type="Pfam" id="PF00480">
    <property type="entry name" value="ROK"/>
    <property type="match status" value="1"/>
</dbReference>
<keyword evidence="2" id="KW-0418">Kinase</keyword>
<dbReference type="InterPro" id="IPR000600">
    <property type="entry name" value="ROK"/>
</dbReference>
<reference evidence="3" key="1">
    <citation type="journal article" date="2019" name="Int. J. Syst. Evol. Microbiol.">
        <title>The Global Catalogue of Microorganisms (GCM) 10K type strain sequencing project: providing services to taxonomists for standard genome sequencing and annotation.</title>
        <authorList>
            <consortium name="The Broad Institute Genomics Platform"/>
            <consortium name="The Broad Institute Genome Sequencing Center for Infectious Disease"/>
            <person name="Wu L."/>
            <person name="Ma J."/>
        </authorList>
    </citation>
    <scope>NUCLEOTIDE SEQUENCE [LARGE SCALE GENOMIC DNA]</scope>
    <source>
        <strain evidence="3">CGMCC 1.15407</strain>
    </source>
</reference>
<dbReference type="SUPFAM" id="SSF53067">
    <property type="entry name" value="Actin-like ATPase domain"/>
    <property type="match status" value="1"/>
</dbReference>
<evidence type="ECO:0000313" key="3">
    <source>
        <dbReference type="Proteomes" id="UP000647339"/>
    </source>
</evidence>
<dbReference type="GO" id="GO:0016301">
    <property type="term" value="F:kinase activity"/>
    <property type="evidence" value="ECO:0007669"/>
    <property type="project" value="UniProtKB-KW"/>
</dbReference>
<dbReference type="PANTHER" id="PTHR18964">
    <property type="entry name" value="ROK (REPRESSOR, ORF, KINASE) FAMILY"/>
    <property type="match status" value="1"/>
</dbReference>
<comment type="caution">
    <text evidence="2">The sequence shown here is derived from an EMBL/GenBank/DDBJ whole genome shotgun (WGS) entry which is preliminary data.</text>
</comment>
<protein>
    <submittedName>
        <fullName evidence="2">Sugar kinase</fullName>
    </submittedName>
</protein>
<name>A0ABQ1VBN8_9BACT</name>
<evidence type="ECO:0000256" key="1">
    <source>
        <dbReference type="ARBA" id="ARBA00006479"/>
    </source>
</evidence>